<dbReference type="AlphaFoldDB" id="A0A340XIM9"/>
<dbReference type="GO" id="GO:0003735">
    <property type="term" value="F:structural constituent of ribosome"/>
    <property type="evidence" value="ECO:0007669"/>
    <property type="project" value="InterPro"/>
</dbReference>
<dbReference type="Gene3D" id="3.30.60.300">
    <property type="match status" value="1"/>
</dbReference>
<evidence type="ECO:0000256" key="2">
    <source>
        <dbReference type="ARBA" id="ARBA00022980"/>
    </source>
</evidence>
<comment type="similarity">
    <text evidence="1">Belongs to the universal ribosomal protein uL16 family.</text>
</comment>
<dbReference type="SUPFAM" id="SSF54686">
    <property type="entry name" value="Ribosomal protein L16p/L10e"/>
    <property type="match status" value="1"/>
</dbReference>
<accession>A0A340XIM9</accession>
<keyword evidence="2" id="KW-0689">Ribosomal protein</keyword>
<evidence type="ECO:0000313" key="5">
    <source>
        <dbReference type="RefSeq" id="XP_007459957.1"/>
    </source>
</evidence>
<keyword evidence="4" id="KW-1185">Reference proteome</keyword>
<protein>
    <submittedName>
        <fullName evidence="5">60S ribosomal protein L10-like</fullName>
    </submittedName>
</protein>
<sequence length="199" mass="22608">MKLRIFRTKEEADGFIKLPTQGFPAALPETSLIKCMMVSTIQYTPFTIKSQQVIQLVLNNRRQLTRSSLTLFKGKKNVSSPGTRRGLAKIRTVVRLQTGMRGAFGKPQGTVARVHVGQVIMSIRTKLQNKEHVIEALCRAKFKFPGRQKIHISKKWGFTKFNADEFENMVAEKRLIPDGCGVKYIPNRGPLDKWRALHS</sequence>
<organism evidence="4 5">
    <name type="scientific">Lipotes vexillifer</name>
    <name type="common">Yangtze river dolphin</name>
    <dbReference type="NCBI Taxonomy" id="118797"/>
    <lineage>
        <taxon>Eukaryota</taxon>
        <taxon>Metazoa</taxon>
        <taxon>Chordata</taxon>
        <taxon>Craniata</taxon>
        <taxon>Vertebrata</taxon>
        <taxon>Euteleostomi</taxon>
        <taxon>Mammalia</taxon>
        <taxon>Eutheria</taxon>
        <taxon>Laurasiatheria</taxon>
        <taxon>Artiodactyla</taxon>
        <taxon>Whippomorpha</taxon>
        <taxon>Cetacea</taxon>
        <taxon>Odontoceti</taxon>
        <taxon>Lipotidae</taxon>
        <taxon>Lipotes</taxon>
    </lineage>
</organism>
<reference evidence="5" key="1">
    <citation type="submission" date="2025-08" db="UniProtKB">
        <authorList>
            <consortium name="RefSeq"/>
        </authorList>
    </citation>
    <scope>IDENTIFICATION</scope>
</reference>
<proteinExistence type="inferred from homology"/>
<evidence type="ECO:0000256" key="1">
    <source>
        <dbReference type="ARBA" id="ARBA00008931"/>
    </source>
</evidence>
<evidence type="ECO:0000256" key="3">
    <source>
        <dbReference type="ARBA" id="ARBA00023274"/>
    </source>
</evidence>
<dbReference type="Pfam" id="PF00252">
    <property type="entry name" value="Ribosomal_L16"/>
    <property type="match status" value="1"/>
</dbReference>
<dbReference type="RefSeq" id="XP_007459957.1">
    <property type="nucleotide sequence ID" value="XM_007459895.1"/>
</dbReference>
<dbReference type="InterPro" id="IPR047873">
    <property type="entry name" value="Ribosomal_uL16"/>
</dbReference>
<dbReference type="PANTHER" id="PTHR11726">
    <property type="entry name" value="60S RIBOSOMAL PROTEIN L10"/>
    <property type="match status" value="1"/>
</dbReference>
<dbReference type="GeneID" id="103086372"/>
<name>A0A340XIM9_LIPVE</name>
<evidence type="ECO:0000313" key="4">
    <source>
        <dbReference type="Proteomes" id="UP000265300"/>
    </source>
</evidence>
<dbReference type="FunFam" id="3.30.60.300:FF:000001">
    <property type="entry name" value="60S ribosomal protein L10"/>
    <property type="match status" value="1"/>
</dbReference>
<dbReference type="InParanoid" id="A0A340XIM9"/>
<dbReference type="InterPro" id="IPR036920">
    <property type="entry name" value="Ribosomal_uL16_sf"/>
</dbReference>
<dbReference type="KEGG" id="lve:103086372"/>
<dbReference type="GO" id="GO:0006412">
    <property type="term" value="P:translation"/>
    <property type="evidence" value="ECO:0007669"/>
    <property type="project" value="InterPro"/>
</dbReference>
<dbReference type="Gene3D" id="3.90.1170.10">
    <property type="entry name" value="Ribosomal protein L10e/L16"/>
    <property type="match status" value="1"/>
</dbReference>
<gene>
    <name evidence="5" type="primary">LOC103086372</name>
</gene>
<dbReference type="InterPro" id="IPR001197">
    <property type="entry name" value="Ribosomal_uL16_euk_arch"/>
</dbReference>
<keyword evidence="3" id="KW-0687">Ribonucleoprotein</keyword>
<dbReference type="CDD" id="cd01433">
    <property type="entry name" value="Ribosomal_L16_L10e"/>
    <property type="match status" value="1"/>
</dbReference>
<dbReference type="STRING" id="118797.A0A340XIM9"/>
<dbReference type="GO" id="GO:0015934">
    <property type="term" value="C:large ribosomal subunit"/>
    <property type="evidence" value="ECO:0007669"/>
    <property type="project" value="UniProtKB-ARBA"/>
</dbReference>
<dbReference type="Proteomes" id="UP000265300">
    <property type="component" value="Unplaced"/>
</dbReference>
<dbReference type="InterPro" id="IPR016180">
    <property type="entry name" value="Ribosomal_uL16_dom"/>
</dbReference>